<keyword evidence="5 13" id="KW-0436">Ligase</keyword>
<evidence type="ECO:0000256" key="9">
    <source>
        <dbReference type="ARBA" id="ARBA00022840"/>
    </source>
</evidence>
<keyword evidence="10 13" id="KW-0648">Protein biosynthesis</keyword>
<evidence type="ECO:0000256" key="2">
    <source>
        <dbReference type="ARBA" id="ARBA00005594"/>
    </source>
</evidence>
<dbReference type="Proteomes" id="UP000579605">
    <property type="component" value="Unassembled WGS sequence"/>
</dbReference>
<accession>A0A852Z761</accession>
<feature type="domain" description="Cysteinyl-tRNA synthetase class Ia DALR" evidence="14">
    <location>
        <begin position="355"/>
        <end position="417"/>
    </location>
</feature>
<keyword evidence="6 13" id="KW-0479">Metal-binding</keyword>
<dbReference type="GO" id="GO:0004817">
    <property type="term" value="F:cysteine-tRNA ligase activity"/>
    <property type="evidence" value="ECO:0007669"/>
    <property type="project" value="UniProtKB-UniRule"/>
</dbReference>
<evidence type="ECO:0000256" key="13">
    <source>
        <dbReference type="HAMAP-Rule" id="MF_00041"/>
    </source>
</evidence>
<comment type="similarity">
    <text evidence="2 13">Belongs to the class-I aminoacyl-tRNA synthetase family.</text>
</comment>
<keyword evidence="16" id="KW-1185">Reference proteome</keyword>
<dbReference type="PRINTS" id="PR00983">
    <property type="entry name" value="TRNASYNTHCYS"/>
</dbReference>
<dbReference type="Pfam" id="PF01406">
    <property type="entry name" value="tRNA-synt_1e"/>
    <property type="match status" value="1"/>
</dbReference>
<dbReference type="SUPFAM" id="SSF47323">
    <property type="entry name" value="Anticodon-binding domain of a subclass of class I aminoacyl-tRNA synthetases"/>
    <property type="match status" value="1"/>
</dbReference>
<feature type="short sequence motif" description="'KMSKS' region" evidence="13">
    <location>
        <begin position="265"/>
        <end position="269"/>
    </location>
</feature>
<dbReference type="CDD" id="cd00672">
    <property type="entry name" value="CysRS_core"/>
    <property type="match status" value="1"/>
</dbReference>
<protein>
    <recommendedName>
        <fullName evidence="13">Cysteine--tRNA ligase</fullName>
        <ecNumber evidence="13">6.1.1.16</ecNumber>
    </recommendedName>
    <alternativeName>
        <fullName evidence="13">Cysteinyl-tRNA synthetase</fullName>
        <shortName evidence="13">CysRS</shortName>
    </alternativeName>
</protein>
<dbReference type="PANTHER" id="PTHR10890">
    <property type="entry name" value="CYSTEINYL-TRNA SYNTHETASE"/>
    <property type="match status" value="1"/>
</dbReference>
<dbReference type="GO" id="GO:0008270">
    <property type="term" value="F:zinc ion binding"/>
    <property type="evidence" value="ECO:0007669"/>
    <property type="project" value="UniProtKB-UniRule"/>
</dbReference>
<evidence type="ECO:0000256" key="6">
    <source>
        <dbReference type="ARBA" id="ARBA00022723"/>
    </source>
</evidence>
<dbReference type="InterPro" id="IPR032678">
    <property type="entry name" value="tRNA-synt_1_cat_dom"/>
</dbReference>
<evidence type="ECO:0000256" key="11">
    <source>
        <dbReference type="ARBA" id="ARBA00023146"/>
    </source>
</evidence>
<sequence>MNLRLYDTRARAIRDFEPLQPGKVTMYVCGATVQSPPHIGHVRFAVNFDLLRRWLLHQGTEVVYVRNVTDVEDKVIARSQAEQVPWWELAYRNERAFSAAYDLLGCLPATLEPRATGHVPEIVALIDRLIEAGHAYASGGDVLFDVRSFADYGALSGQRVEEVQSAGDTENAEAKRDPRDFALWKRAKPGEPSWDTPWGPGRPGWHIECSAMSTKYLGREFDIHGGGIDLVFPHHENERAQSLAAGDPFARYWLHNAWVTLSGEKMSKSLGNSLLVREVVRRDVRPVELRYYLASPHYRSMIEYSEEALHEAAAGYQRLEGFVERAVEFVGEVGAAPLAGEGTDGEGWTSTLPDAFVQAMNDDLGVPQALAVVHAAVRDGNTALAADDKATVRARLLEVRSMLSVLGLDPMDPRWRRSAGQDDSLRAVADTLVRALLVQREEARARRDWATADAVRDQLRDAGVEVTDTPHGARWDVADRS</sequence>
<keyword evidence="4 13" id="KW-0963">Cytoplasm</keyword>
<evidence type="ECO:0000256" key="7">
    <source>
        <dbReference type="ARBA" id="ARBA00022741"/>
    </source>
</evidence>
<keyword evidence="7 13" id="KW-0547">Nucleotide-binding</keyword>
<dbReference type="SMART" id="SM00840">
    <property type="entry name" value="DALR_2"/>
    <property type="match status" value="1"/>
</dbReference>
<gene>
    <name evidence="13" type="primary">cysS</name>
    <name evidence="15" type="ORF">F4554_000851</name>
</gene>
<dbReference type="FunFam" id="3.40.50.620:FF:000068">
    <property type="entry name" value="Cysteine--tRNA ligase"/>
    <property type="match status" value="1"/>
</dbReference>
<dbReference type="HAMAP" id="MF_00041">
    <property type="entry name" value="Cys_tRNA_synth"/>
    <property type="match status" value="1"/>
</dbReference>
<dbReference type="InterPro" id="IPR024909">
    <property type="entry name" value="Cys-tRNA/MSH_ligase"/>
</dbReference>
<organism evidence="15 16">
    <name type="scientific">Actinopolymorpha rutila</name>
    <dbReference type="NCBI Taxonomy" id="446787"/>
    <lineage>
        <taxon>Bacteria</taxon>
        <taxon>Bacillati</taxon>
        <taxon>Actinomycetota</taxon>
        <taxon>Actinomycetes</taxon>
        <taxon>Propionibacteriales</taxon>
        <taxon>Actinopolymorphaceae</taxon>
        <taxon>Actinopolymorpha</taxon>
    </lineage>
</organism>
<evidence type="ECO:0000256" key="8">
    <source>
        <dbReference type="ARBA" id="ARBA00022833"/>
    </source>
</evidence>
<keyword evidence="9 13" id="KW-0067">ATP-binding</keyword>
<dbReference type="GO" id="GO:0006423">
    <property type="term" value="P:cysteinyl-tRNA aminoacylation"/>
    <property type="evidence" value="ECO:0007669"/>
    <property type="project" value="UniProtKB-UniRule"/>
</dbReference>
<evidence type="ECO:0000313" key="16">
    <source>
        <dbReference type="Proteomes" id="UP000579605"/>
    </source>
</evidence>
<reference evidence="15 16" key="1">
    <citation type="submission" date="2020-07" db="EMBL/GenBank/DDBJ databases">
        <title>Sequencing the genomes of 1000 actinobacteria strains.</title>
        <authorList>
            <person name="Klenk H.-P."/>
        </authorList>
    </citation>
    <scope>NUCLEOTIDE SEQUENCE [LARGE SCALE GENOMIC DNA]</scope>
    <source>
        <strain evidence="15 16">DSM 18448</strain>
    </source>
</reference>
<dbReference type="RefSeq" id="WP_179786151.1">
    <property type="nucleotide sequence ID" value="NZ_BAAARR010000004.1"/>
</dbReference>
<comment type="cofactor">
    <cofactor evidence="13">
        <name>Zn(2+)</name>
        <dbReference type="ChEBI" id="CHEBI:29105"/>
    </cofactor>
    <text evidence="13">Binds 1 zinc ion per subunit.</text>
</comment>
<comment type="subcellular location">
    <subcellularLocation>
        <location evidence="1 13">Cytoplasm</location>
    </subcellularLocation>
</comment>
<dbReference type="InterPro" id="IPR015273">
    <property type="entry name" value="Cys-tRNA-synt_Ia_DALR"/>
</dbReference>
<keyword evidence="11 13" id="KW-0030">Aminoacyl-tRNA synthetase</keyword>
<dbReference type="NCBIfam" id="TIGR00435">
    <property type="entry name" value="cysS"/>
    <property type="match status" value="1"/>
</dbReference>
<dbReference type="Pfam" id="PF23493">
    <property type="entry name" value="CysS_C"/>
    <property type="match status" value="1"/>
</dbReference>
<dbReference type="GO" id="GO:0005829">
    <property type="term" value="C:cytosol"/>
    <property type="evidence" value="ECO:0007669"/>
    <property type="project" value="TreeGrafter"/>
</dbReference>
<dbReference type="Gene3D" id="1.20.120.1910">
    <property type="entry name" value="Cysteine-tRNA ligase, C-terminal anti-codon recognition domain"/>
    <property type="match status" value="1"/>
</dbReference>
<name>A0A852Z761_9ACTN</name>
<feature type="binding site" evidence="13">
    <location>
        <position position="234"/>
    </location>
    <ligand>
        <name>Zn(2+)</name>
        <dbReference type="ChEBI" id="CHEBI:29105"/>
    </ligand>
</feature>
<dbReference type="SUPFAM" id="SSF52374">
    <property type="entry name" value="Nucleotidylyl transferase"/>
    <property type="match status" value="1"/>
</dbReference>
<keyword evidence="8 13" id="KW-0862">Zinc</keyword>
<feature type="binding site" evidence="13">
    <location>
        <position position="238"/>
    </location>
    <ligand>
        <name>Zn(2+)</name>
        <dbReference type="ChEBI" id="CHEBI:29105"/>
    </ligand>
</feature>
<feature type="binding site" evidence="13">
    <location>
        <position position="29"/>
    </location>
    <ligand>
        <name>Zn(2+)</name>
        <dbReference type="ChEBI" id="CHEBI:29105"/>
    </ligand>
</feature>
<comment type="subunit">
    <text evidence="3 13">Monomer.</text>
</comment>
<evidence type="ECO:0000256" key="10">
    <source>
        <dbReference type="ARBA" id="ARBA00022917"/>
    </source>
</evidence>
<dbReference type="InterPro" id="IPR056411">
    <property type="entry name" value="CysS_C"/>
</dbReference>
<evidence type="ECO:0000256" key="5">
    <source>
        <dbReference type="ARBA" id="ARBA00022598"/>
    </source>
</evidence>
<evidence type="ECO:0000256" key="4">
    <source>
        <dbReference type="ARBA" id="ARBA00022490"/>
    </source>
</evidence>
<dbReference type="EC" id="6.1.1.16" evidence="13"/>
<feature type="binding site" evidence="13">
    <location>
        <position position="209"/>
    </location>
    <ligand>
        <name>Zn(2+)</name>
        <dbReference type="ChEBI" id="CHEBI:29105"/>
    </ligand>
</feature>
<dbReference type="PANTHER" id="PTHR10890:SF30">
    <property type="entry name" value="CYSTEINE--TRNA LIGASE"/>
    <property type="match status" value="1"/>
</dbReference>
<evidence type="ECO:0000256" key="3">
    <source>
        <dbReference type="ARBA" id="ARBA00011245"/>
    </source>
</evidence>
<evidence type="ECO:0000256" key="12">
    <source>
        <dbReference type="ARBA" id="ARBA00047398"/>
    </source>
</evidence>
<comment type="caution">
    <text evidence="15">The sequence shown here is derived from an EMBL/GenBank/DDBJ whole genome shotgun (WGS) entry which is preliminary data.</text>
</comment>
<dbReference type="InterPro" id="IPR015803">
    <property type="entry name" value="Cys-tRNA-ligase"/>
</dbReference>
<dbReference type="Pfam" id="PF09190">
    <property type="entry name" value="DALR_2"/>
    <property type="match status" value="1"/>
</dbReference>
<dbReference type="GO" id="GO:0005524">
    <property type="term" value="F:ATP binding"/>
    <property type="evidence" value="ECO:0007669"/>
    <property type="project" value="UniProtKB-UniRule"/>
</dbReference>
<dbReference type="EMBL" id="JACBZH010000001">
    <property type="protein sequence ID" value="NYH88213.1"/>
    <property type="molecule type" value="Genomic_DNA"/>
</dbReference>
<feature type="short sequence motif" description="'HIGH' region" evidence="13">
    <location>
        <begin position="31"/>
        <end position="41"/>
    </location>
</feature>
<feature type="binding site" evidence="13">
    <location>
        <position position="268"/>
    </location>
    <ligand>
        <name>ATP</name>
        <dbReference type="ChEBI" id="CHEBI:30616"/>
    </ligand>
</feature>
<dbReference type="AlphaFoldDB" id="A0A852Z761"/>
<proteinExistence type="inferred from homology"/>
<dbReference type="InterPro" id="IPR014729">
    <property type="entry name" value="Rossmann-like_a/b/a_fold"/>
</dbReference>
<evidence type="ECO:0000259" key="14">
    <source>
        <dbReference type="SMART" id="SM00840"/>
    </source>
</evidence>
<evidence type="ECO:0000256" key="1">
    <source>
        <dbReference type="ARBA" id="ARBA00004496"/>
    </source>
</evidence>
<evidence type="ECO:0000313" key="15">
    <source>
        <dbReference type="EMBL" id="NYH88213.1"/>
    </source>
</evidence>
<dbReference type="Gene3D" id="3.40.50.620">
    <property type="entry name" value="HUPs"/>
    <property type="match status" value="1"/>
</dbReference>
<comment type="catalytic activity">
    <reaction evidence="12 13">
        <text>tRNA(Cys) + L-cysteine + ATP = L-cysteinyl-tRNA(Cys) + AMP + diphosphate</text>
        <dbReference type="Rhea" id="RHEA:17773"/>
        <dbReference type="Rhea" id="RHEA-COMP:9661"/>
        <dbReference type="Rhea" id="RHEA-COMP:9679"/>
        <dbReference type="ChEBI" id="CHEBI:30616"/>
        <dbReference type="ChEBI" id="CHEBI:33019"/>
        <dbReference type="ChEBI" id="CHEBI:35235"/>
        <dbReference type="ChEBI" id="CHEBI:78442"/>
        <dbReference type="ChEBI" id="CHEBI:78517"/>
        <dbReference type="ChEBI" id="CHEBI:456215"/>
        <dbReference type="EC" id="6.1.1.16"/>
    </reaction>
</comment>
<dbReference type="InterPro" id="IPR009080">
    <property type="entry name" value="tRNAsynth_Ia_anticodon-bd"/>
</dbReference>